<keyword evidence="1" id="KW-0560">Oxidoreductase</keyword>
<dbReference type="InterPro" id="IPR016161">
    <property type="entry name" value="Ald_DH/histidinol_DH"/>
</dbReference>
<dbReference type="InterPro" id="IPR016163">
    <property type="entry name" value="Ald_DH_C"/>
</dbReference>
<sequence length="480" mass="50931">MSIDQALIEKITLEILSKMQTGAKAAPTGYGSGIFETVDEAVAAARKAYQELKTLSLEKREVLIKAMRDVAYENATILAQMAVDESGMGRVSDKIIKNQVAALKTPGTEDLTTQAWSGDNGLTLIEMGPYGVIGAITPTTNPTETVICNGIGMIAAGNTVFFSPHPTAKNTSIKIITLLNDAIVKAGGPNNLLTSVANPSIKAANEMMKHPGINMLVATGGPGVVKAVLSSGKKAIGAGAGNPPVIVDETADIEKAARDIVAGCSFDNNLPCIAEKEVIAVGSIADRLITYMQKYGAYLISGSNIDRLLDVIMTVQEEKIAEGCTDKPKRSYGINKDYVGKDAKYLLSKIGIDVPDSVKVVLCETPADHPFVIEELMMPVLPVVQVKDIDEAIEVAVRVEHGNRHTAAMHSKNVDHLTRFARAVETTIFVKNAPSYAGIGVGGEGFTSFTLAGPTGEGITSPRSFTRQRRCVLVDAFSIV</sequence>
<dbReference type="Proteomes" id="UP000199520">
    <property type="component" value="Unassembled WGS sequence"/>
</dbReference>
<gene>
    <name evidence="4" type="ORF">SAMN04490355_1002136</name>
</gene>
<evidence type="ECO:0000256" key="1">
    <source>
        <dbReference type="ARBA" id="ARBA00023002"/>
    </source>
</evidence>
<dbReference type="NCBIfam" id="NF011927">
    <property type="entry name" value="PRK15398.1"/>
    <property type="match status" value="1"/>
</dbReference>
<dbReference type="OrthoDB" id="9804734at2"/>
<dbReference type="Gene3D" id="3.40.309.10">
    <property type="entry name" value="Aldehyde Dehydrogenase, Chain A, domain 2"/>
    <property type="match status" value="1"/>
</dbReference>
<dbReference type="InterPro" id="IPR012408">
    <property type="entry name" value="Acetald_propionald_DH-rel"/>
</dbReference>
<dbReference type="STRING" id="1123291.SAMN04490355_1002136"/>
<dbReference type="AlphaFoldDB" id="A0A1I4H407"/>
<keyword evidence="2" id="KW-0520">NAD</keyword>
<evidence type="ECO:0000313" key="4">
    <source>
        <dbReference type="EMBL" id="SFL36383.1"/>
    </source>
</evidence>
<reference evidence="5" key="1">
    <citation type="submission" date="2016-10" db="EMBL/GenBank/DDBJ databases">
        <authorList>
            <person name="Varghese N."/>
            <person name="Submissions S."/>
        </authorList>
    </citation>
    <scope>NUCLEOTIDE SEQUENCE [LARGE SCALE GENOMIC DNA]</scope>
    <source>
        <strain evidence="5">DSM 13327</strain>
    </source>
</reference>
<dbReference type="CDD" id="cd07121">
    <property type="entry name" value="ALDH_EutE"/>
    <property type="match status" value="1"/>
</dbReference>
<name>A0A1I4H407_9FIRM</name>
<protein>
    <submittedName>
        <fullName evidence="4">Propionaldehyde dehydrogenase</fullName>
    </submittedName>
</protein>
<dbReference type="PANTHER" id="PTHR11699">
    <property type="entry name" value="ALDEHYDE DEHYDROGENASE-RELATED"/>
    <property type="match status" value="1"/>
</dbReference>
<dbReference type="InterPro" id="IPR016162">
    <property type="entry name" value="Ald_DH_N"/>
</dbReference>
<dbReference type="PIRSF" id="PIRSF036410">
    <property type="entry name" value="EutE_PduP"/>
    <property type="match status" value="1"/>
</dbReference>
<dbReference type="RefSeq" id="WP_090932308.1">
    <property type="nucleotide sequence ID" value="NZ_FOTS01000002.1"/>
</dbReference>
<evidence type="ECO:0000313" key="5">
    <source>
        <dbReference type="Proteomes" id="UP000199520"/>
    </source>
</evidence>
<dbReference type="Gene3D" id="3.40.605.10">
    <property type="entry name" value="Aldehyde Dehydrogenase, Chain A, domain 1"/>
    <property type="match status" value="1"/>
</dbReference>
<keyword evidence="5" id="KW-1185">Reference proteome</keyword>
<dbReference type="GO" id="GO:0008774">
    <property type="term" value="F:acetaldehyde dehydrogenase (acetylating) activity"/>
    <property type="evidence" value="ECO:0007669"/>
    <property type="project" value="InterPro"/>
</dbReference>
<dbReference type="InterPro" id="IPR015590">
    <property type="entry name" value="Aldehyde_DH_dom"/>
</dbReference>
<feature type="domain" description="Aldehyde dehydrogenase" evidence="3">
    <location>
        <begin position="36"/>
        <end position="434"/>
    </location>
</feature>
<evidence type="ECO:0000259" key="3">
    <source>
        <dbReference type="Pfam" id="PF00171"/>
    </source>
</evidence>
<dbReference type="EMBL" id="FOTS01000002">
    <property type="protein sequence ID" value="SFL36383.1"/>
    <property type="molecule type" value="Genomic_DNA"/>
</dbReference>
<evidence type="ECO:0000256" key="2">
    <source>
        <dbReference type="ARBA" id="ARBA00023027"/>
    </source>
</evidence>
<dbReference type="SUPFAM" id="SSF53720">
    <property type="entry name" value="ALDH-like"/>
    <property type="match status" value="1"/>
</dbReference>
<accession>A0A1I4H407</accession>
<organism evidence="4 5">
    <name type="scientific">Pelosinus propionicus DSM 13327</name>
    <dbReference type="NCBI Taxonomy" id="1123291"/>
    <lineage>
        <taxon>Bacteria</taxon>
        <taxon>Bacillati</taxon>
        <taxon>Bacillota</taxon>
        <taxon>Negativicutes</taxon>
        <taxon>Selenomonadales</taxon>
        <taxon>Sporomusaceae</taxon>
        <taxon>Pelosinus</taxon>
    </lineage>
</organism>
<dbReference type="Pfam" id="PF00171">
    <property type="entry name" value="Aldedh"/>
    <property type="match status" value="1"/>
</dbReference>
<proteinExistence type="predicted"/>